<evidence type="ECO:0000256" key="4">
    <source>
        <dbReference type="ARBA" id="ARBA00022679"/>
    </source>
</evidence>
<dbReference type="RefSeq" id="WP_202998755.1">
    <property type="nucleotide sequence ID" value="NZ_JAEMEF010000002.1"/>
</dbReference>
<dbReference type="PANTHER" id="PTHR43304:SF1">
    <property type="entry name" value="PAC DOMAIN-CONTAINING PROTEIN"/>
    <property type="match status" value="1"/>
</dbReference>
<proteinExistence type="predicted"/>
<dbReference type="Gene3D" id="3.30.565.10">
    <property type="entry name" value="Histidine kinase-like ATPase, C-terminal domain"/>
    <property type="match status" value="1"/>
</dbReference>
<dbReference type="Pfam" id="PF08447">
    <property type="entry name" value="PAS_3"/>
    <property type="match status" value="1"/>
</dbReference>
<dbReference type="Gene3D" id="3.30.450.20">
    <property type="entry name" value="PAS domain"/>
    <property type="match status" value="1"/>
</dbReference>
<dbReference type="PANTHER" id="PTHR43304">
    <property type="entry name" value="PHYTOCHROME-LIKE PROTEIN CPH1"/>
    <property type="match status" value="1"/>
</dbReference>
<keyword evidence="3" id="KW-0597">Phosphoprotein</keyword>
<evidence type="ECO:0000256" key="3">
    <source>
        <dbReference type="ARBA" id="ARBA00022553"/>
    </source>
</evidence>
<dbReference type="CDD" id="cd00130">
    <property type="entry name" value="PAS"/>
    <property type="match status" value="1"/>
</dbReference>
<dbReference type="SMART" id="SM00091">
    <property type="entry name" value="PAS"/>
    <property type="match status" value="1"/>
</dbReference>
<dbReference type="PRINTS" id="PR00344">
    <property type="entry name" value="BCTRLSENSOR"/>
</dbReference>
<evidence type="ECO:0000256" key="1">
    <source>
        <dbReference type="ARBA" id="ARBA00000085"/>
    </source>
</evidence>
<dbReference type="InterPro" id="IPR000700">
    <property type="entry name" value="PAS-assoc_C"/>
</dbReference>
<dbReference type="InterPro" id="IPR052162">
    <property type="entry name" value="Sensor_kinase/Photoreceptor"/>
</dbReference>
<dbReference type="EC" id="2.7.13.3" evidence="2"/>
<feature type="domain" description="PAC" evidence="7">
    <location>
        <begin position="83"/>
        <end position="136"/>
    </location>
</feature>
<dbReference type="InterPro" id="IPR035965">
    <property type="entry name" value="PAS-like_dom_sf"/>
</dbReference>
<organism evidence="8 9">
    <name type="scientific">Olleya sediminilitoris</name>
    <dbReference type="NCBI Taxonomy" id="2795739"/>
    <lineage>
        <taxon>Bacteria</taxon>
        <taxon>Pseudomonadati</taxon>
        <taxon>Bacteroidota</taxon>
        <taxon>Flavobacteriia</taxon>
        <taxon>Flavobacteriales</taxon>
        <taxon>Flavobacteriaceae</taxon>
    </lineage>
</organism>
<sequence>MENQTIKNQKWHFALENSGIGVWDWNSITNEVFYSKESKKILGFEDHEIGSKPSEWDDRVHREDKLEYFEDFNNHINGKISEYVNVHRVLHKDNSYRWILDKGKVVERDFEGKPTRIIGTHTDITKQKETELALKKSIDLTTSQNNKLKSFAHIVTHNLKSHAGNFESILNLNEEVESDTEKQELYYHLRTISKSLTKTLKNLNQVVSIQTQKNSIQNRVNVSHEINTVIEELNFIISESSAVIYNDIDEECVINFDSTYLHSIVQNLITNSINYKHPDRPPVIKIKTESCSENLVLTISDNGLGIDLGKFKDKIFGLYKTFHNNPEAEGVGLYLIKNQIEAYGGTIDIDSQVNIGTTFIIVIPIHKKIQL</sequence>
<dbReference type="InterPro" id="IPR036890">
    <property type="entry name" value="HATPase_C_sf"/>
</dbReference>
<feature type="domain" description="Histidine kinase" evidence="6">
    <location>
        <begin position="154"/>
        <end position="367"/>
    </location>
</feature>
<dbReference type="SMART" id="SM00086">
    <property type="entry name" value="PAC"/>
    <property type="match status" value="1"/>
</dbReference>
<comment type="caution">
    <text evidence="8">The sequence shown here is derived from an EMBL/GenBank/DDBJ whole genome shotgun (WGS) entry which is preliminary data.</text>
</comment>
<dbReference type="InterPro" id="IPR005467">
    <property type="entry name" value="His_kinase_dom"/>
</dbReference>
<dbReference type="PROSITE" id="PS50113">
    <property type="entry name" value="PAC"/>
    <property type="match status" value="1"/>
</dbReference>
<dbReference type="NCBIfam" id="TIGR00229">
    <property type="entry name" value="sensory_box"/>
    <property type="match status" value="1"/>
</dbReference>
<evidence type="ECO:0000313" key="8">
    <source>
        <dbReference type="EMBL" id="MBL7558771.1"/>
    </source>
</evidence>
<comment type="catalytic activity">
    <reaction evidence="1">
        <text>ATP + protein L-histidine = ADP + protein N-phospho-L-histidine.</text>
        <dbReference type="EC" id="2.7.13.3"/>
    </reaction>
</comment>
<evidence type="ECO:0000259" key="7">
    <source>
        <dbReference type="PROSITE" id="PS50113"/>
    </source>
</evidence>
<dbReference type="InterPro" id="IPR000014">
    <property type="entry name" value="PAS"/>
</dbReference>
<keyword evidence="9" id="KW-1185">Reference proteome</keyword>
<name>A0ABS1WI28_9FLAO</name>
<keyword evidence="5" id="KW-0418">Kinase</keyword>
<dbReference type="InterPro" id="IPR004358">
    <property type="entry name" value="Sig_transdc_His_kin-like_C"/>
</dbReference>
<dbReference type="Proteomes" id="UP000605013">
    <property type="component" value="Unassembled WGS sequence"/>
</dbReference>
<dbReference type="InterPro" id="IPR003594">
    <property type="entry name" value="HATPase_dom"/>
</dbReference>
<gene>
    <name evidence="8" type="ORF">JAO71_03060</name>
</gene>
<evidence type="ECO:0000259" key="6">
    <source>
        <dbReference type="PROSITE" id="PS50109"/>
    </source>
</evidence>
<accession>A0ABS1WI28</accession>
<dbReference type="Pfam" id="PF02518">
    <property type="entry name" value="HATPase_c"/>
    <property type="match status" value="1"/>
</dbReference>
<dbReference type="EMBL" id="JAEMEF010000002">
    <property type="protein sequence ID" value="MBL7558771.1"/>
    <property type="molecule type" value="Genomic_DNA"/>
</dbReference>
<reference evidence="8 9" key="1">
    <citation type="submission" date="2020-12" db="EMBL/GenBank/DDBJ databases">
        <title>Olleya sediminilitoris sp. nov., isolated from a tidal flat.</title>
        <authorList>
            <person name="Park S."/>
            <person name="Yoon J.-H."/>
        </authorList>
    </citation>
    <scope>NUCLEOTIDE SEQUENCE [LARGE SCALE GENOMIC DNA]</scope>
    <source>
        <strain evidence="8 9">YSTF-M6</strain>
    </source>
</reference>
<dbReference type="SUPFAM" id="SSF55785">
    <property type="entry name" value="PYP-like sensor domain (PAS domain)"/>
    <property type="match status" value="1"/>
</dbReference>
<keyword evidence="4" id="KW-0808">Transferase</keyword>
<dbReference type="SMART" id="SM00387">
    <property type="entry name" value="HATPase_c"/>
    <property type="match status" value="1"/>
</dbReference>
<dbReference type="InterPro" id="IPR001610">
    <property type="entry name" value="PAC"/>
</dbReference>
<dbReference type="PROSITE" id="PS50109">
    <property type="entry name" value="HIS_KIN"/>
    <property type="match status" value="1"/>
</dbReference>
<protein>
    <recommendedName>
        <fullName evidence="2">histidine kinase</fullName>
        <ecNumber evidence="2">2.7.13.3</ecNumber>
    </recommendedName>
</protein>
<evidence type="ECO:0000256" key="2">
    <source>
        <dbReference type="ARBA" id="ARBA00012438"/>
    </source>
</evidence>
<evidence type="ECO:0000256" key="5">
    <source>
        <dbReference type="ARBA" id="ARBA00022777"/>
    </source>
</evidence>
<evidence type="ECO:0000313" key="9">
    <source>
        <dbReference type="Proteomes" id="UP000605013"/>
    </source>
</evidence>
<dbReference type="InterPro" id="IPR013655">
    <property type="entry name" value="PAS_fold_3"/>
</dbReference>
<dbReference type="SUPFAM" id="SSF55874">
    <property type="entry name" value="ATPase domain of HSP90 chaperone/DNA topoisomerase II/histidine kinase"/>
    <property type="match status" value="1"/>
</dbReference>